<evidence type="ECO:0000313" key="3">
    <source>
        <dbReference type="Proteomes" id="UP000008065"/>
    </source>
</evidence>
<dbReference type="OrthoDB" id="10314169at2759"/>
<evidence type="ECO:0000256" key="1">
    <source>
        <dbReference type="SAM" id="MobiDB-lite"/>
    </source>
</evidence>
<keyword evidence="3" id="KW-1185">Reference proteome</keyword>
<dbReference type="VEuPathDB" id="FungiDB:NEUTE1DRAFT_100761"/>
<dbReference type="GeneID" id="20821688"/>
<accession>F8MMK0</accession>
<dbReference type="AlphaFoldDB" id="F8MMK0"/>
<sequence length="164" mass="18157">MLEANATLIDWQVMQAAQALLYEVTIKLADELPYTTTSLSSPVFVASCPVQEVSAMLHRDLAETLRMKSSKSVIGTLTATEEPTGKRRMPALVFPTSELDPRRFPSIVNHEHPSEEVLHQFALHQPHGKYGFEHSATLLEPESPDPKVSRCSGSAMRKMLGSEL</sequence>
<dbReference type="HOGENOM" id="CLU_1669864_0_0_1"/>
<dbReference type="Proteomes" id="UP000008065">
    <property type="component" value="Unassembled WGS sequence"/>
</dbReference>
<proteinExistence type="predicted"/>
<gene>
    <name evidence="2" type="ORF">NEUTE1DRAFT_100761</name>
</gene>
<name>F8MMK0_NEUT8</name>
<feature type="region of interest" description="Disordered" evidence="1">
    <location>
        <begin position="139"/>
        <end position="164"/>
    </location>
</feature>
<protein>
    <submittedName>
        <fullName evidence="2">Uncharacterized protein</fullName>
    </submittedName>
</protein>
<dbReference type="RefSeq" id="XP_009850956.1">
    <property type="nucleotide sequence ID" value="XM_009852654.1"/>
</dbReference>
<dbReference type="KEGG" id="nte:NEUTE1DRAFT100761"/>
<dbReference type="EMBL" id="GL891304">
    <property type="protein sequence ID" value="EGO57874.1"/>
    <property type="molecule type" value="Genomic_DNA"/>
</dbReference>
<organism evidence="2 3">
    <name type="scientific">Neurospora tetrasperma (strain FGSC 2508 / ATCC MYA-4615 / P0657)</name>
    <dbReference type="NCBI Taxonomy" id="510951"/>
    <lineage>
        <taxon>Eukaryota</taxon>
        <taxon>Fungi</taxon>
        <taxon>Dikarya</taxon>
        <taxon>Ascomycota</taxon>
        <taxon>Pezizomycotina</taxon>
        <taxon>Sordariomycetes</taxon>
        <taxon>Sordariomycetidae</taxon>
        <taxon>Sordariales</taxon>
        <taxon>Sordariaceae</taxon>
        <taxon>Neurospora</taxon>
    </lineage>
</organism>
<reference evidence="3" key="1">
    <citation type="journal article" date="2011" name="Genetics">
        <title>Massive changes in genome architecture accompany the transition to self-fertility in the filamentous fungus Neurospora tetrasperma.</title>
        <authorList>
            <person name="Ellison C.E."/>
            <person name="Stajich J.E."/>
            <person name="Jacobson D.J."/>
            <person name="Natvig D.O."/>
            <person name="Lapidus A."/>
            <person name="Foster B."/>
            <person name="Aerts A."/>
            <person name="Riley R."/>
            <person name="Lindquist E.A."/>
            <person name="Grigoriev I.V."/>
            <person name="Taylor J.W."/>
        </authorList>
    </citation>
    <scope>NUCLEOTIDE SEQUENCE [LARGE SCALE GENOMIC DNA]</scope>
    <source>
        <strain evidence="3">FGSC 2508 / P0657</strain>
    </source>
</reference>
<evidence type="ECO:0000313" key="2">
    <source>
        <dbReference type="EMBL" id="EGO57874.1"/>
    </source>
</evidence>